<evidence type="ECO:0000256" key="2">
    <source>
        <dbReference type="ARBA" id="ARBA00009904"/>
    </source>
</evidence>
<evidence type="ECO:0000256" key="7">
    <source>
        <dbReference type="ARBA" id="ARBA00023136"/>
    </source>
</evidence>
<comment type="function">
    <text evidence="8">Essential component of the vacuolar proton pump (V-ATPase), a multimeric enzyme that catalyzes the translocation of protons across the membranes. Required for assembly and activity of the V-ATPase.</text>
</comment>
<dbReference type="GO" id="GO:0046961">
    <property type="term" value="F:proton-transporting ATPase activity, rotational mechanism"/>
    <property type="evidence" value="ECO:0007669"/>
    <property type="project" value="InterPro"/>
</dbReference>
<dbReference type="EMBL" id="CAAALY010065885">
    <property type="protein sequence ID" value="VEL24104.1"/>
    <property type="molecule type" value="Genomic_DNA"/>
</dbReference>
<keyword evidence="7" id="KW-0472">Membrane</keyword>
<accession>A0A448WZE3</accession>
<keyword evidence="11" id="KW-1185">Reference proteome</keyword>
<keyword evidence="5" id="KW-1133">Transmembrane helix</keyword>
<evidence type="ECO:0000313" key="10">
    <source>
        <dbReference type="EMBL" id="VEL24104.1"/>
    </source>
</evidence>
<keyword evidence="4" id="KW-0812">Transmembrane</keyword>
<keyword evidence="3 8" id="KW-0813">Transport</keyword>
<comment type="similarity">
    <text evidence="2 8">Belongs to the V-ATPase 116 kDa subunit family.</text>
</comment>
<dbReference type="InterPro" id="IPR002490">
    <property type="entry name" value="V-ATPase_116kDa_su"/>
</dbReference>
<proteinExistence type="inferred from homology"/>
<feature type="compositionally biased region" description="Polar residues" evidence="9">
    <location>
        <begin position="72"/>
        <end position="81"/>
    </location>
</feature>
<dbReference type="PANTHER" id="PTHR11629">
    <property type="entry name" value="VACUOLAR PROTON ATPASES"/>
    <property type="match status" value="1"/>
</dbReference>
<feature type="region of interest" description="Disordered" evidence="9">
    <location>
        <begin position="1"/>
        <end position="81"/>
    </location>
</feature>
<dbReference type="OrthoDB" id="10264220at2759"/>
<evidence type="ECO:0000256" key="6">
    <source>
        <dbReference type="ARBA" id="ARBA00023065"/>
    </source>
</evidence>
<feature type="compositionally biased region" description="Low complexity" evidence="9">
    <location>
        <begin position="34"/>
        <end position="46"/>
    </location>
</feature>
<evidence type="ECO:0000256" key="4">
    <source>
        <dbReference type="ARBA" id="ARBA00022692"/>
    </source>
</evidence>
<evidence type="ECO:0000256" key="8">
    <source>
        <dbReference type="RuleBase" id="RU361189"/>
    </source>
</evidence>
<dbReference type="AlphaFoldDB" id="A0A448WZE3"/>
<evidence type="ECO:0000256" key="3">
    <source>
        <dbReference type="ARBA" id="ARBA00022448"/>
    </source>
</evidence>
<evidence type="ECO:0000313" key="11">
    <source>
        <dbReference type="Proteomes" id="UP000784294"/>
    </source>
</evidence>
<reference evidence="10" key="1">
    <citation type="submission" date="2018-11" db="EMBL/GenBank/DDBJ databases">
        <authorList>
            <consortium name="Pathogen Informatics"/>
        </authorList>
    </citation>
    <scope>NUCLEOTIDE SEQUENCE</scope>
</reference>
<dbReference type="Pfam" id="PF01496">
    <property type="entry name" value="V_ATPase_I"/>
    <property type="match status" value="1"/>
</dbReference>
<dbReference type="Proteomes" id="UP000784294">
    <property type="component" value="Unassembled WGS sequence"/>
</dbReference>
<comment type="caution">
    <text evidence="10">The sequence shown here is derived from an EMBL/GenBank/DDBJ whole genome shotgun (WGS) entry which is preliminary data.</text>
</comment>
<evidence type="ECO:0000256" key="9">
    <source>
        <dbReference type="SAM" id="MobiDB-lite"/>
    </source>
</evidence>
<keyword evidence="6 8" id="KW-0406">Ion transport</keyword>
<evidence type="ECO:0000256" key="5">
    <source>
        <dbReference type="ARBA" id="ARBA00022989"/>
    </source>
</evidence>
<dbReference type="GO" id="GO:0016471">
    <property type="term" value="C:vacuolar proton-transporting V-type ATPase complex"/>
    <property type="evidence" value="ECO:0007669"/>
    <property type="project" value="TreeGrafter"/>
</dbReference>
<gene>
    <name evidence="10" type="ORF">PXEA_LOCUS17544</name>
</gene>
<protein>
    <recommendedName>
        <fullName evidence="8">V-type proton ATPase subunit a</fullName>
    </recommendedName>
</protein>
<dbReference type="PANTHER" id="PTHR11629:SF63">
    <property type="entry name" value="V-TYPE PROTON ATPASE SUBUNIT A"/>
    <property type="match status" value="1"/>
</dbReference>
<dbReference type="GO" id="GO:0005886">
    <property type="term" value="C:plasma membrane"/>
    <property type="evidence" value="ECO:0007669"/>
    <property type="project" value="TreeGrafter"/>
</dbReference>
<dbReference type="GO" id="GO:0033179">
    <property type="term" value="C:proton-transporting V-type ATPase, V0 domain"/>
    <property type="evidence" value="ECO:0007669"/>
    <property type="project" value="InterPro"/>
</dbReference>
<keyword evidence="8" id="KW-0375">Hydrogen ion transport</keyword>
<organism evidence="10 11">
    <name type="scientific">Protopolystoma xenopodis</name>
    <dbReference type="NCBI Taxonomy" id="117903"/>
    <lineage>
        <taxon>Eukaryota</taxon>
        <taxon>Metazoa</taxon>
        <taxon>Spiralia</taxon>
        <taxon>Lophotrochozoa</taxon>
        <taxon>Platyhelminthes</taxon>
        <taxon>Monogenea</taxon>
        <taxon>Polyopisthocotylea</taxon>
        <taxon>Polystomatidea</taxon>
        <taxon>Polystomatidae</taxon>
        <taxon>Protopolystoma</taxon>
    </lineage>
</organism>
<dbReference type="GO" id="GO:0051117">
    <property type="term" value="F:ATPase binding"/>
    <property type="evidence" value="ECO:0007669"/>
    <property type="project" value="TreeGrafter"/>
</dbReference>
<dbReference type="GO" id="GO:0007035">
    <property type="term" value="P:vacuolar acidification"/>
    <property type="evidence" value="ECO:0007669"/>
    <property type="project" value="TreeGrafter"/>
</dbReference>
<evidence type="ECO:0000256" key="1">
    <source>
        <dbReference type="ARBA" id="ARBA00004141"/>
    </source>
</evidence>
<name>A0A448WZE3_9PLAT</name>
<comment type="subcellular location">
    <subcellularLocation>
        <location evidence="1">Membrane</location>
        <topology evidence="1">Multi-pass membrane protein</topology>
    </subcellularLocation>
</comment>
<sequence>MEEGLTNAGIDEGQGDNMSILNASMDRPLHESSSHLSQKTSSSIQSHAHEEMQPSRPNVPPGSAGDFFPGQPSYQTQQMGAGNTLSINHQDLNDQLEVEFIFSELMVNQSIHTIEYCLGCVSNTASYLRLWALSLAHAPVPAAIIPFL</sequence>